<evidence type="ECO:0000259" key="8">
    <source>
        <dbReference type="PROSITE" id="PS50145"/>
    </source>
</evidence>
<name>A0AAE0ESJ2_9CHLO</name>
<evidence type="ECO:0000256" key="1">
    <source>
        <dbReference type="ARBA" id="ARBA00022723"/>
    </source>
</evidence>
<dbReference type="SUPFAM" id="SSF49599">
    <property type="entry name" value="TRAF domain-like"/>
    <property type="match status" value="1"/>
</dbReference>
<keyword evidence="2 4" id="KW-0863">Zinc-finger</keyword>
<dbReference type="PROSITE" id="PS50145">
    <property type="entry name" value="ZF_TRAF"/>
    <property type="match status" value="1"/>
</dbReference>
<feature type="zinc finger region" description="TRAF-type" evidence="4">
    <location>
        <begin position="167"/>
        <end position="204"/>
    </location>
</feature>
<feature type="domain" description="RING-type" evidence="7">
    <location>
        <begin position="75"/>
        <end position="113"/>
    </location>
</feature>
<evidence type="ECO:0000259" key="7">
    <source>
        <dbReference type="PROSITE" id="PS50089"/>
    </source>
</evidence>
<evidence type="ECO:0000259" key="9">
    <source>
        <dbReference type="PROSITE" id="PS51698"/>
    </source>
</evidence>
<keyword evidence="3 4" id="KW-0862">Zinc</keyword>
<dbReference type="Gene3D" id="3.30.40.10">
    <property type="entry name" value="Zinc/RING finger domain, C3HC4 (zinc finger)"/>
    <property type="match status" value="2"/>
</dbReference>
<evidence type="ECO:0000256" key="5">
    <source>
        <dbReference type="SAM" id="MobiDB-lite"/>
    </source>
</evidence>
<dbReference type="Proteomes" id="UP001190700">
    <property type="component" value="Unassembled WGS sequence"/>
</dbReference>
<dbReference type="InterPro" id="IPR001293">
    <property type="entry name" value="Znf_TRAF"/>
</dbReference>
<gene>
    <name evidence="10" type="ORF">CYMTET_51543</name>
</gene>
<organism evidence="10 11">
    <name type="scientific">Cymbomonas tetramitiformis</name>
    <dbReference type="NCBI Taxonomy" id="36881"/>
    <lineage>
        <taxon>Eukaryota</taxon>
        <taxon>Viridiplantae</taxon>
        <taxon>Chlorophyta</taxon>
        <taxon>Pyramimonadophyceae</taxon>
        <taxon>Pyramimonadales</taxon>
        <taxon>Pyramimonadaceae</taxon>
        <taxon>Cymbomonas</taxon>
    </lineage>
</organism>
<accession>A0AAE0ESJ2</accession>
<dbReference type="AlphaFoldDB" id="A0AAE0ESJ2"/>
<reference evidence="10 11" key="1">
    <citation type="journal article" date="2015" name="Genome Biol. Evol.">
        <title>Comparative Genomics of a Bacterivorous Green Alga Reveals Evolutionary Causalities and Consequences of Phago-Mixotrophic Mode of Nutrition.</title>
        <authorList>
            <person name="Burns J.A."/>
            <person name="Paasch A."/>
            <person name="Narechania A."/>
            <person name="Kim E."/>
        </authorList>
    </citation>
    <scope>NUCLEOTIDE SEQUENCE [LARGE SCALE GENOMIC DNA]</scope>
    <source>
        <strain evidence="10 11">PLY_AMNH</strain>
    </source>
</reference>
<dbReference type="Pfam" id="PF04564">
    <property type="entry name" value="U-box"/>
    <property type="match status" value="1"/>
</dbReference>
<dbReference type="GO" id="GO:0008270">
    <property type="term" value="F:zinc ion binding"/>
    <property type="evidence" value="ECO:0007669"/>
    <property type="project" value="UniProtKB-KW"/>
</dbReference>
<dbReference type="SMART" id="SM00504">
    <property type="entry name" value="Ubox"/>
    <property type="match status" value="1"/>
</dbReference>
<feature type="domain" description="U-box" evidence="9">
    <location>
        <begin position="68"/>
        <end position="141"/>
    </location>
</feature>
<evidence type="ECO:0000313" key="11">
    <source>
        <dbReference type="Proteomes" id="UP001190700"/>
    </source>
</evidence>
<keyword evidence="1 4" id="KW-0479">Metal-binding</keyword>
<dbReference type="PANTHER" id="PTHR10131:SF94">
    <property type="entry name" value="TNF RECEPTOR-ASSOCIATED FACTOR 4"/>
    <property type="match status" value="1"/>
</dbReference>
<keyword evidence="6" id="KW-0472">Membrane</keyword>
<evidence type="ECO:0000256" key="3">
    <source>
        <dbReference type="ARBA" id="ARBA00022833"/>
    </source>
</evidence>
<keyword evidence="6" id="KW-0812">Transmembrane</keyword>
<feature type="transmembrane region" description="Helical" evidence="6">
    <location>
        <begin position="225"/>
        <end position="244"/>
    </location>
</feature>
<dbReference type="SUPFAM" id="SSF57850">
    <property type="entry name" value="RING/U-box"/>
    <property type="match status" value="1"/>
</dbReference>
<feature type="domain" description="TRAF-type" evidence="8">
    <location>
        <begin position="167"/>
        <end position="204"/>
    </location>
</feature>
<dbReference type="InterPro" id="IPR013083">
    <property type="entry name" value="Znf_RING/FYVE/PHD"/>
</dbReference>
<sequence>MYLWYYPTAVRSYGDSRSGADTTAPNKPGRSNFKKSTRPDTTVKRKADNVHMDVDEAGKVTVFLFANPPSQELRCMICLELFKDPVITPLGHSFCRDCISRHLSNSDRCPVTRRPLTTKDLRPNLMANTLVDELEVHCTYGCQFADNGWELDEDGCTETTTFGLRKAHQKVCEHRPVTCPYGGVRCDLIPRIDLEEHVDHECPYNLKAREEEARERQADLDPLELATYLVVWSLAVFGLMQTEYFSALLTKASTPLIYLTGFPVVLAFLAVLLEYWYNRDPGGEDAKEKD</sequence>
<protein>
    <recommendedName>
        <fullName evidence="12">RING-type domain-containing protein</fullName>
    </recommendedName>
</protein>
<evidence type="ECO:0000256" key="4">
    <source>
        <dbReference type="PROSITE-ProRule" id="PRU00207"/>
    </source>
</evidence>
<dbReference type="EMBL" id="LGRX02034212">
    <property type="protein sequence ID" value="KAK3238447.1"/>
    <property type="molecule type" value="Genomic_DNA"/>
</dbReference>
<evidence type="ECO:0008006" key="12">
    <source>
        <dbReference type="Google" id="ProtNLM"/>
    </source>
</evidence>
<keyword evidence="11" id="KW-1185">Reference proteome</keyword>
<dbReference type="SMART" id="SM00184">
    <property type="entry name" value="RING"/>
    <property type="match status" value="1"/>
</dbReference>
<evidence type="ECO:0000256" key="2">
    <source>
        <dbReference type="ARBA" id="ARBA00022771"/>
    </source>
</evidence>
<keyword evidence="6" id="KW-1133">Transmembrane helix</keyword>
<comment type="caution">
    <text evidence="10">The sequence shown here is derived from an EMBL/GenBank/DDBJ whole genome shotgun (WGS) entry which is preliminary data.</text>
</comment>
<evidence type="ECO:0000313" key="10">
    <source>
        <dbReference type="EMBL" id="KAK3238447.1"/>
    </source>
</evidence>
<feature type="transmembrane region" description="Helical" evidence="6">
    <location>
        <begin position="256"/>
        <end position="277"/>
    </location>
</feature>
<dbReference type="GO" id="GO:0004842">
    <property type="term" value="F:ubiquitin-protein transferase activity"/>
    <property type="evidence" value="ECO:0007669"/>
    <property type="project" value="InterPro"/>
</dbReference>
<dbReference type="GO" id="GO:0016567">
    <property type="term" value="P:protein ubiquitination"/>
    <property type="evidence" value="ECO:0007669"/>
    <property type="project" value="InterPro"/>
</dbReference>
<dbReference type="InterPro" id="IPR003613">
    <property type="entry name" value="Ubox_domain"/>
</dbReference>
<evidence type="ECO:0000256" key="6">
    <source>
        <dbReference type="SAM" id="Phobius"/>
    </source>
</evidence>
<dbReference type="PROSITE" id="PS50089">
    <property type="entry name" value="ZF_RING_2"/>
    <property type="match status" value="1"/>
</dbReference>
<dbReference type="PANTHER" id="PTHR10131">
    <property type="entry name" value="TNF RECEPTOR ASSOCIATED FACTOR"/>
    <property type="match status" value="1"/>
</dbReference>
<feature type="region of interest" description="Disordered" evidence="5">
    <location>
        <begin position="13"/>
        <end position="42"/>
    </location>
</feature>
<dbReference type="InterPro" id="IPR001841">
    <property type="entry name" value="Znf_RING"/>
</dbReference>
<dbReference type="PROSITE" id="PS51698">
    <property type="entry name" value="U_BOX"/>
    <property type="match status" value="1"/>
</dbReference>
<proteinExistence type="predicted"/>